<keyword evidence="1" id="KW-0285">Flavoprotein</keyword>
<evidence type="ECO:0000256" key="1">
    <source>
        <dbReference type="ARBA" id="ARBA00022630"/>
    </source>
</evidence>
<comment type="caution">
    <text evidence="4">The sequence shown here is derived from an EMBL/GenBank/DDBJ whole genome shotgun (WGS) entry which is preliminary data.</text>
</comment>
<proteinExistence type="predicted"/>
<dbReference type="Gene3D" id="3.40.50.360">
    <property type="match status" value="1"/>
</dbReference>
<dbReference type="Proteomes" id="UP000627781">
    <property type="component" value="Unassembled WGS sequence"/>
</dbReference>
<evidence type="ECO:0000259" key="3">
    <source>
        <dbReference type="Pfam" id="PF03358"/>
    </source>
</evidence>
<dbReference type="EMBL" id="JACSRA010000024">
    <property type="protein sequence ID" value="MBD7912443.1"/>
    <property type="molecule type" value="Genomic_DNA"/>
</dbReference>
<organism evidence="4 5">
    <name type="scientific">Clostridium cibarium</name>
    <dbReference type="NCBI Taxonomy" id="2762247"/>
    <lineage>
        <taxon>Bacteria</taxon>
        <taxon>Bacillati</taxon>
        <taxon>Bacillota</taxon>
        <taxon>Clostridia</taxon>
        <taxon>Eubacteriales</taxon>
        <taxon>Clostridiaceae</taxon>
        <taxon>Clostridium</taxon>
    </lineage>
</organism>
<keyword evidence="5" id="KW-1185">Reference proteome</keyword>
<protein>
    <submittedName>
        <fullName evidence="4">Flavodoxin family protein</fullName>
    </submittedName>
</protein>
<dbReference type="InterPro" id="IPR029039">
    <property type="entry name" value="Flavoprotein-like_sf"/>
</dbReference>
<reference evidence="4 5" key="1">
    <citation type="submission" date="2020-08" db="EMBL/GenBank/DDBJ databases">
        <title>A Genomic Blueprint of the Chicken Gut Microbiome.</title>
        <authorList>
            <person name="Gilroy R."/>
            <person name="Ravi A."/>
            <person name="Getino M."/>
            <person name="Pursley I."/>
            <person name="Horton D.L."/>
            <person name="Alikhan N.-F."/>
            <person name="Baker D."/>
            <person name="Gharbi K."/>
            <person name="Hall N."/>
            <person name="Watson M."/>
            <person name="Adriaenssens E.M."/>
            <person name="Foster-Nyarko E."/>
            <person name="Jarju S."/>
            <person name="Secka A."/>
            <person name="Antonio M."/>
            <person name="Oren A."/>
            <person name="Chaudhuri R."/>
            <person name="La Ragione R.M."/>
            <person name="Hildebrand F."/>
            <person name="Pallen M.J."/>
        </authorList>
    </citation>
    <scope>NUCLEOTIDE SEQUENCE [LARGE SCALE GENOMIC DNA]</scope>
    <source>
        <strain evidence="4 5">Sa3CVN1</strain>
    </source>
</reference>
<evidence type="ECO:0000313" key="4">
    <source>
        <dbReference type="EMBL" id="MBD7912443.1"/>
    </source>
</evidence>
<gene>
    <name evidence="4" type="ORF">H9661_13850</name>
</gene>
<dbReference type="Pfam" id="PF03358">
    <property type="entry name" value="FMN_red"/>
    <property type="match status" value="1"/>
</dbReference>
<dbReference type="RefSeq" id="WP_191769394.1">
    <property type="nucleotide sequence ID" value="NZ_JACSRA010000024.1"/>
</dbReference>
<name>A0ABR8PWD0_9CLOT</name>
<dbReference type="PANTHER" id="PTHR43278">
    <property type="entry name" value="NAD(P)H-DEPENDENT FMN-CONTAINING OXIDOREDUCTASE YWQN-RELATED"/>
    <property type="match status" value="1"/>
</dbReference>
<evidence type="ECO:0000313" key="5">
    <source>
        <dbReference type="Proteomes" id="UP000627781"/>
    </source>
</evidence>
<dbReference type="SUPFAM" id="SSF52218">
    <property type="entry name" value="Flavoproteins"/>
    <property type="match status" value="1"/>
</dbReference>
<dbReference type="PANTHER" id="PTHR43278:SF2">
    <property type="entry name" value="IRON-SULFUR FLAVOPROTEIN"/>
    <property type="match status" value="1"/>
</dbReference>
<keyword evidence="2" id="KW-0288">FMN</keyword>
<dbReference type="InterPro" id="IPR051796">
    <property type="entry name" value="ISF_SsuE-like"/>
</dbReference>
<sequence>MKIVAINGSHKGEHGNTNIMVNAFLKGAKIAGVKTVNIFLKEKEIEHCRACKVCWFKNPGKCIIKDDMAEIISLMDDADIVILATPIYFDNISSMLNVFMDRLMVKASPYWGNDSQGECRHLTTHKFPKIIMMSNCGYPERAHFQVISHWIQRVARNINTELLAEIYASEGAILNSKLDSVLSYLDTLQIAGTEVATNMSLTEETKKLLEQKFIPDEIYIREAKKFVDNMLKDNIS</sequence>
<evidence type="ECO:0000256" key="2">
    <source>
        <dbReference type="ARBA" id="ARBA00022643"/>
    </source>
</evidence>
<feature type="domain" description="NADPH-dependent FMN reductase-like" evidence="3">
    <location>
        <begin position="1"/>
        <end position="105"/>
    </location>
</feature>
<accession>A0ABR8PWD0</accession>
<dbReference type="InterPro" id="IPR005025">
    <property type="entry name" value="FMN_Rdtase-like_dom"/>
</dbReference>